<comment type="caution">
    <text evidence="1">The sequence shown here is derived from an EMBL/GenBank/DDBJ whole genome shotgun (WGS) entry which is preliminary data.</text>
</comment>
<sequence length="88" mass="9998">IVKKPEFFKVHWTDAKRDLVEPAKNTASANSTVMNMERRSVFQKRVDSSPLSSSLYYGGQEDMVALLLRQSPFIGKNLDFPAINYGIF</sequence>
<dbReference type="AlphaFoldDB" id="A0AAD5CX94"/>
<accession>A0AAD5CX94</accession>
<dbReference type="Proteomes" id="UP001206925">
    <property type="component" value="Unassembled WGS sequence"/>
</dbReference>
<evidence type="ECO:0000313" key="2">
    <source>
        <dbReference type="Proteomes" id="UP001206925"/>
    </source>
</evidence>
<keyword evidence="2" id="KW-1185">Reference proteome</keyword>
<proteinExistence type="predicted"/>
<name>A0AAD5CX94_AMBAR</name>
<dbReference type="EMBL" id="JAMZMK010006316">
    <property type="protein sequence ID" value="KAI7749654.1"/>
    <property type="molecule type" value="Genomic_DNA"/>
</dbReference>
<protein>
    <submittedName>
        <fullName evidence="1">Uncharacterized protein</fullName>
    </submittedName>
</protein>
<gene>
    <name evidence="1" type="ORF">M8C21_010530</name>
</gene>
<organism evidence="1 2">
    <name type="scientific">Ambrosia artemisiifolia</name>
    <name type="common">Common ragweed</name>
    <dbReference type="NCBI Taxonomy" id="4212"/>
    <lineage>
        <taxon>Eukaryota</taxon>
        <taxon>Viridiplantae</taxon>
        <taxon>Streptophyta</taxon>
        <taxon>Embryophyta</taxon>
        <taxon>Tracheophyta</taxon>
        <taxon>Spermatophyta</taxon>
        <taxon>Magnoliopsida</taxon>
        <taxon>eudicotyledons</taxon>
        <taxon>Gunneridae</taxon>
        <taxon>Pentapetalae</taxon>
        <taxon>asterids</taxon>
        <taxon>campanulids</taxon>
        <taxon>Asterales</taxon>
        <taxon>Asteraceae</taxon>
        <taxon>Asteroideae</taxon>
        <taxon>Heliantheae alliance</taxon>
        <taxon>Heliantheae</taxon>
        <taxon>Ambrosia</taxon>
    </lineage>
</organism>
<evidence type="ECO:0000313" key="1">
    <source>
        <dbReference type="EMBL" id="KAI7749654.1"/>
    </source>
</evidence>
<reference evidence="1" key="1">
    <citation type="submission" date="2022-06" db="EMBL/GenBank/DDBJ databases">
        <title>Uncovering the hologenomic basis of an extraordinary plant invasion.</title>
        <authorList>
            <person name="Bieker V.C."/>
            <person name="Martin M.D."/>
            <person name="Gilbert T."/>
            <person name="Hodgins K."/>
            <person name="Battlay P."/>
            <person name="Petersen B."/>
            <person name="Wilson J."/>
        </authorList>
    </citation>
    <scope>NUCLEOTIDE SEQUENCE</scope>
    <source>
        <strain evidence="1">AA19_3_7</strain>
        <tissue evidence="1">Leaf</tissue>
    </source>
</reference>
<feature type="non-terminal residue" evidence="1">
    <location>
        <position position="88"/>
    </location>
</feature>